<comment type="caution">
    <text evidence="3">The sequence shown here is derived from an EMBL/GenBank/DDBJ whole genome shotgun (WGS) entry which is preliminary data.</text>
</comment>
<keyword evidence="1" id="KW-0812">Transmembrane</keyword>
<sequence length="223" mass="24684">MRNLLANVRIGVRLGAGFALVLILLCVTGSVALFQTARVHNGAVQFADSWLPKVAVLGDIRTWANNVRKSTLRSVLETDPVQKASQRIMRDFALRTLDAKIEAYGRLISSAKEDQLNQQTRKAWKSYLEMDNRLLSLSEQGEGSFASARSLATGGGCRCVHRCRQIDRSGSPAHQQRKPNCSNHCSRGLPAGRRSHNWVDWTSACDGLSHRILDHEDHCPSPA</sequence>
<keyword evidence="1" id="KW-0472">Membrane</keyword>
<proteinExistence type="predicted"/>
<feature type="transmembrane region" description="Helical" evidence="1">
    <location>
        <begin position="12"/>
        <end position="34"/>
    </location>
</feature>
<name>A0ABU9S342_9BURK</name>
<accession>A0ABU9S342</accession>
<dbReference type="Pfam" id="PF12729">
    <property type="entry name" value="4HB_MCP_1"/>
    <property type="match status" value="1"/>
</dbReference>
<dbReference type="RefSeq" id="WP_342950023.1">
    <property type="nucleotide sequence ID" value="NZ_JAYMRV010000016.1"/>
</dbReference>
<protein>
    <submittedName>
        <fullName evidence="3">MCP four helix bundle domain-containing protein</fullName>
    </submittedName>
</protein>
<organism evidence="3 4">
    <name type="scientific">Paraburkholderia ferrariae</name>
    <dbReference type="NCBI Taxonomy" id="386056"/>
    <lineage>
        <taxon>Bacteria</taxon>
        <taxon>Pseudomonadati</taxon>
        <taxon>Pseudomonadota</taxon>
        <taxon>Betaproteobacteria</taxon>
        <taxon>Burkholderiales</taxon>
        <taxon>Burkholderiaceae</taxon>
        <taxon>Paraburkholderia</taxon>
    </lineage>
</organism>
<gene>
    <name evidence="3" type="ORF">VSR73_35860</name>
</gene>
<evidence type="ECO:0000259" key="2">
    <source>
        <dbReference type="Pfam" id="PF12729"/>
    </source>
</evidence>
<evidence type="ECO:0000256" key="1">
    <source>
        <dbReference type="SAM" id="Phobius"/>
    </source>
</evidence>
<feature type="domain" description="Chemotaxis methyl-accepting receptor HlyB-like 4HB MCP" evidence="2">
    <location>
        <begin position="7"/>
        <end position="148"/>
    </location>
</feature>
<evidence type="ECO:0000313" key="3">
    <source>
        <dbReference type="EMBL" id="MEM5426354.1"/>
    </source>
</evidence>
<evidence type="ECO:0000313" key="4">
    <source>
        <dbReference type="Proteomes" id="UP001489897"/>
    </source>
</evidence>
<keyword evidence="1" id="KW-1133">Transmembrane helix</keyword>
<dbReference type="InterPro" id="IPR024478">
    <property type="entry name" value="HlyB_4HB_MCP"/>
</dbReference>
<dbReference type="EMBL" id="JAYMRV010000016">
    <property type="protein sequence ID" value="MEM5426354.1"/>
    <property type="molecule type" value="Genomic_DNA"/>
</dbReference>
<dbReference type="Proteomes" id="UP001489897">
    <property type="component" value="Unassembled WGS sequence"/>
</dbReference>
<reference evidence="3 4" key="1">
    <citation type="submission" date="2024-01" db="EMBL/GenBank/DDBJ databases">
        <title>The diversity of rhizobia nodulating Mimosa spp. in eleven states of Brazil covering several biomes is determined by host plant, location, and edaphic factors.</title>
        <authorList>
            <person name="Rouws L."/>
            <person name="Barauna A."/>
            <person name="Beukes C."/>
            <person name="De Faria S.M."/>
            <person name="Gross E."/>
            <person name="Dos Reis Junior F.B."/>
            <person name="Simon M."/>
            <person name="Maluk M."/>
            <person name="Odee D.W."/>
            <person name="Kenicer G."/>
            <person name="Young J.P.W."/>
            <person name="Reis V.M."/>
            <person name="Zilli J."/>
            <person name="James E.K."/>
        </authorList>
    </citation>
    <scope>NUCLEOTIDE SEQUENCE [LARGE SCALE GENOMIC DNA]</scope>
    <source>
        <strain evidence="3 4">JPY167</strain>
    </source>
</reference>
<keyword evidence="4" id="KW-1185">Reference proteome</keyword>